<dbReference type="EMBL" id="CM042882">
    <property type="protein sequence ID" value="KAI4383238.1"/>
    <property type="molecule type" value="Genomic_DNA"/>
</dbReference>
<reference evidence="2" key="1">
    <citation type="journal article" date="2023" name="Front. Plant Sci.">
        <title>Chromosomal-level genome assembly of Melastoma candidum provides insights into trichome evolution.</title>
        <authorList>
            <person name="Zhong Y."/>
            <person name="Wu W."/>
            <person name="Sun C."/>
            <person name="Zou P."/>
            <person name="Liu Y."/>
            <person name="Dai S."/>
            <person name="Zhou R."/>
        </authorList>
    </citation>
    <scope>NUCLEOTIDE SEQUENCE [LARGE SCALE GENOMIC DNA]</scope>
</reference>
<evidence type="ECO:0000313" key="2">
    <source>
        <dbReference type="Proteomes" id="UP001057402"/>
    </source>
</evidence>
<proteinExistence type="predicted"/>
<keyword evidence="2" id="KW-1185">Reference proteome</keyword>
<sequence length="308" mass="32443">MPTPPSSAPSPAPASPSPLTSPTSSSSPPPAPAPSASPGSASTSSPTSPPPSSSPLPSATRSSSTLTTPPFSSFPALRNLQWALTQLNLHNAIKISTPIALSALRSSYPPSAGAFRTELVEPVFKPLLQFLRETGSPLMVNVYPFFAYESNSDVIPLDYALFRENPGVIDPGNGLHYFNLFDAQLDAVFAAASALGFDDVPVVLTSTVYLFALFNENKKTGPTSERNYGLFYPSEAKVYDIPFTLEDLKKYKDVRGAPVSGGGGQSTGSESGGVSKEHDGTNVVCGEQRGREGEASGRSGLRMWRGRG</sequence>
<accession>A0ACB9S0T6</accession>
<comment type="caution">
    <text evidence="1">The sequence shown here is derived from an EMBL/GenBank/DDBJ whole genome shotgun (WGS) entry which is preliminary data.</text>
</comment>
<gene>
    <name evidence="1" type="ORF">MLD38_009103</name>
</gene>
<organism evidence="1 2">
    <name type="scientific">Melastoma candidum</name>
    <dbReference type="NCBI Taxonomy" id="119954"/>
    <lineage>
        <taxon>Eukaryota</taxon>
        <taxon>Viridiplantae</taxon>
        <taxon>Streptophyta</taxon>
        <taxon>Embryophyta</taxon>
        <taxon>Tracheophyta</taxon>
        <taxon>Spermatophyta</taxon>
        <taxon>Magnoliopsida</taxon>
        <taxon>eudicotyledons</taxon>
        <taxon>Gunneridae</taxon>
        <taxon>Pentapetalae</taxon>
        <taxon>rosids</taxon>
        <taxon>malvids</taxon>
        <taxon>Myrtales</taxon>
        <taxon>Melastomataceae</taxon>
        <taxon>Melastomatoideae</taxon>
        <taxon>Melastomateae</taxon>
        <taxon>Melastoma</taxon>
    </lineage>
</organism>
<name>A0ACB9S0T6_9MYRT</name>
<dbReference type="Proteomes" id="UP001057402">
    <property type="component" value="Chromosome 3"/>
</dbReference>
<protein>
    <submittedName>
        <fullName evidence="1">Uncharacterized protein</fullName>
    </submittedName>
</protein>
<evidence type="ECO:0000313" key="1">
    <source>
        <dbReference type="EMBL" id="KAI4383238.1"/>
    </source>
</evidence>